<protein>
    <submittedName>
        <fullName evidence="1">Uncharacterized protein</fullName>
    </submittedName>
</protein>
<dbReference type="EMBL" id="JARKNE010000008">
    <property type="protein sequence ID" value="KAK5813203.1"/>
    <property type="molecule type" value="Genomic_DNA"/>
</dbReference>
<organism evidence="1 2">
    <name type="scientific">Gossypium arboreum</name>
    <name type="common">Tree cotton</name>
    <name type="synonym">Gossypium nanking</name>
    <dbReference type="NCBI Taxonomy" id="29729"/>
    <lineage>
        <taxon>Eukaryota</taxon>
        <taxon>Viridiplantae</taxon>
        <taxon>Streptophyta</taxon>
        <taxon>Embryophyta</taxon>
        <taxon>Tracheophyta</taxon>
        <taxon>Spermatophyta</taxon>
        <taxon>Magnoliopsida</taxon>
        <taxon>eudicotyledons</taxon>
        <taxon>Gunneridae</taxon>
        <taxon>Pentapetalae</taxon>
        <taxon>rosids</taxon>
        <taxon>malvids</taxon>
        <taxon>Malvales</taxon>
        <taxon>Malvaceae</taxon>
        <taxon>Malvoideae</taxon>
        <taxon>Gossypium</taxon>
    </lineage>
</organism>
<sequence>MIGKVLLKNPFSISGLSYLSLDARRSFLCPSRGTFRKLKLELKFQACDNNMVRPERQVPGAVLSHSSVHGPATSTWERIERRSHCRWRSTRNCSYLIYISLCYVFGSLGEWSPTMKESAKSFS</sequence>
<reference evidence="1 2" key="1">
    <citation type="submission" date="2023-03" db="EMBL/GenBank/DDBJ databases">
        <title>WGS of Gossypium arboreum.</title>
        <authorList>
            <person name="Yu D."/>
        </authorList>
    </citation>
    <scope>NUCLEOTIDE SEQUENCE [LARGE SCALE GENOMIC DNA]</scope>
    <source>
        <tissue evidence="1">Leaf</tissue>
    </source>
</reference>
<name>A0ABR0P3P2_GOSAR</name>
<comment type="caution">
    <text evidence="1">The sequence shown here is derived from an EMBL/GenBank/DDBJ whole genome shotgun (WGS) entry which is preliminary data.</text>
</comment>
<evidence type="ECO:0000313" key="2">
    <source>
        <dbReference type="Proteomes" id="UP001358586"/>
    </source>
</evidence>
<gene>
    <name evidence="1" type="ORF">PVK06_028651</name>
</gene>
<accession>A0ABR0P3P2</accession>
<evidence type="ECO:0000313" key="1">
    <source>
        <dbReference type="EMBL" id="KAK5813203.1"/>
    </source>
</evidence>
<proteinExistence type="predicted"/>
<dbReference type="Proteomes" id="UP001358586">
    <property type="component" value="Chromosome 8"/>
</dbReference>
<keyword evidence="2" id="KW-1185">Reference proteome</keyword>